<dbReference type="GO" id="GO:0005886">
    <property type="term" value="C:plasma membrane"/>
    <property type="evidence" value="ECO:0007669"/>
    <property type="project" value="UniProtKB-SubCell"/>
</dbReference>
<organism evidence="6 7">
    <name type="scientific">Hydrogenophaga crocea</name>
    <dbReference type="NCBI Taxonomy" id="2716225"/>
    <lineage>
        <taxon>Bacteria</taxon>
        <taxon>Pseudomonadati</taxon>
        <taxon>Pseudomonadota</taxon>
        <taxon>Betaproteobacteria</taxon>
        <taxon>Burkholderiales</taxon>
        <taxon>Comamonadaceae</taxon>
        <taxon>Hydrogenophaga</taxon>
    </lineage>
</organism>
<comment type="subcellular location">
    <subcellularLocation>
        <location evidence="5">Cell membrane</location>
        <topology evidence="5">Multi-pass membrane protein</topology>
    </subcellularLocation>
    <subcellularLocation>
        <location evidence="1">Membrane</location>
        <topology evidence="1">Multi-pass membrane protein</topology>
    </subcellularLocation>
</comment>
<proteinExistence type="inferred from homology"/>
<protein>
    <recommendedName>
        <fullName evidence="5">Probable membrane transporter protein</fullName>
    </recommendedName>
</protein>
<dbReference type="Pfam" id="PF01925">
    <property type="entry name" value="TauE"/>
    <property type="match status" value="1"/>
</dbReference>
<feature type="transmembrane region" description="Helical" evidence="5">
    <location>
        <begin position="7"/>
        <end position="32"/>
    </location>
</feature>
<dbReference type="EMBL" id="CP049989">
    <property type="protein sequence ID" value="QIM52117.1"/>
    <property type="molecule type" value="Genomic_DNA"/>
</dbReference>
<feature type="transmembrane region" description="Helical" evidence="5">
    <location>
        <begin position="72"/>
        <end position="94"/>
    </location>
</feature>
<evidence type="ECO:0000256" key="1">
    <source>
        <dbReference type="ARBA" id="ARBA00004141"/>
    </source>
</evidence>
<dbReference type="AlphaFoldDB" id="A0A6G8IG09"/>
<sequence>MTGIALYLLFVAIAVYVQSLTGFALALVLLGLVGAIDLYPLNDVVNVLSIISLINAGVFLHRRGALRLDPLLRPALGASLLGTVVGVLALSWVLGSAYQVLRLLLGLSIVGCAALLWRAARPLPAPSSTAAFVSVGFVSGLMGGLFSTAGPPLVYQFYRQPWTTERIQASLVYLFGAGALVRLLVVLSTGGFSRQSAGLALIAVPVVVLVTTWSARRPPPLSPAMLKRLVCVLLVATGGSMVADALRLMAAR</sequence>
<evidence type="ECO:0000256" key="4">
    <source>
        <dbReference type="ARBA" id="ARBA00023136"/>
    </source>
</evidence>
<dbReference type="KEGG" id="hcz:G9Q37_08185"/>
<evidence type="ECO:0000313" key="6">
    <source>
        <dbReference type="EMBL" id="QIM52117.1"/>
    </source>
</evidence>
<reference evidence="6 7" key="1">
    <citation type="submission" date="2020-03" db="EMBL/GenBank/DDBJ databases">
        <title>Hydrogenophaga sp. nov. isolated from cyanobacterial mat.</title>
        <authorList>
            <person name="Thorat V."/>
            <person name="Kirdat K."/>
            <person name="Tiwarekar B."/>
            <person name="Costa E.D."/>
            <person name="Yadav A."/>
        </authorList>
    </citation>
    <scope>NUCLEOTIDE SEQUENCE [LARGE SCALE GENOMIC DNA]</scope>
    <source>
        <strain evidence="6 7">BA0156</strain>
    </source>
</reference>
<feature type="transmembrane region" description="Helical" evidence="5">
    <location>
        <begin position="100"/>
        <end position="117"/>
    </location>
</feature>
<feature type="transmembrane region" description="Helical" evidence="5">
    <location>
        <begin position="227"/>
        <end position="246"/>
    </location>
</feature>
<evidence type="ECO:0000313" key="7">
    <source>
        <dbReference type="Proteomes" id="UP000503162"/>
    </source>
</evidence>
<evidence type="ECO:0000256" key="5">
    <source>
        <dbReference type="RuleBase" id="RU363041"/>
    </source>
</evidence>
<gene>
    <name evidence="6" type="ORF">G9Q37_08185</name>
</gene>
<feature type="transmembrane region" description="Helical" evidence="5">
    <location>
        <begin position="44"/>
        <end position="60"/>
    </location>
</feature>
<dbReference type="Proteomes" id="UP000503162">
    <property type="component" value="Chromosome"/>
</dbReference>
<keyword evidence="2 5" id="KW-0812">Transmembrane</keyword>
<accession>A0A6G8IG09</accession>
<feature type="transmembrane region" description="Helical" evidence="5">
    <location>
        <begin position="167"/>
        <end position="185"/>
    </location>
</feature>
<keyword evidence="5" id="KW-1003">Cell membrane</keyword>
<dbReference type="RefSeq" id="WP_166226720.1">
    <property type="nucleotide sequence ID" value="NZ_CP049989.1"/>
</dbReference>
<keyword evidence="3 5" id="KW-1133">Transmembrane helix</keyword>
<feature type="transmembrane region" description="Helical" evidence="5">
    <location>
        <begin position="129"/>
        <end position="147"/>
    </location>
</feature>
<dbReference type="InterPro" id="IPR002781">
    <property type="entry name" value="TM_pro_TauE-like"/>
</dbReference>
<evidence type="ECO:0000256" key="2">
    <source>
        <dbReference type="ARBA" id="ARBA00022692"/>
    </source>
</evidence>
<keyword evidence="4 5" id="KW-0472">Membrane</keyword>
<comment type="similarity">
    <text evidence="5">Belongs to the 4-toluene sulfonate uptake permease (TSUP) (TC 2.A.102) family.</text>
</comment>
<evidence type="ECO:0000256" key="3">
    <source>
        <dbReference type="ARBA" id="ARBA00022989"/>
    </source>
</evidence>
<name>A0A6G8IG09_9BURK</name>
<keyword evidence="7" id="KW-1185">Reference proteome</keyword>
<feature type="transmembrane region" description="Helical" evidence="5">
    <location>
        <begin position="197"/>
        <end position="215"/>
    </location>
</feature>